<dbReference type="InterPro" id="IPR036388">
    <property type="entry name" value="WH-like_DNA-bd_sf"/>
</dbReference>
<proteinExistence type="predicted"/>
<keyword evidence="3" id="KW-0804">Transcription</keyword>
<accession>A0ABV7M6J7</accession>
<dbReference type="InterPro" id="IPR012318">
    <property type="entry name" value="HTH_CRP"/>
</dbReference>
<name>A0ABV7M6J7_9GAMM</name>
<dbReference type="PROSITE" id="PS51063">
    <property type="entry name" value="HTH_CRP_2"/>
    <property type="match status" value="1"/>
</dbReference>
<organism evidence="5 6">
    <name type="scientific">Modicisalibacter luteus</name>
    <dbReference type="NCBI Taxonomy" id="453962"/>
    <lineage>
        <taxon>Bacteria</taxon>
        <taxon>Pseudomonadati</taxon>
        <taxon>Pseudomonadota</taxon>
        <taxon>Gammaproteobacteria</taxon>
        <taxon>Oceanospirillales</taxon>
        <taxon>Halomonadaceae</taxon>
        <taxon>Modicisalibacter</taxon>
    </lineage>
</organism>
<dbReference type="RefSeq" id="WP_019020496.1">
    <property type="nucleotide sequence ID" value="NZ_BMXD01000004.1"/>
</dbReference>
<dbReference type="SUPFAM" id="SSF51206">
    <property type="entry name" value="cAMP-binding domain-like"/>
    <property type="match status" value="1"/>
</dbReference>
<dbReference type="CDD" id="cd00038">
    <property type="entry name" value="CAP_ED"/>
    <property type="match status" value="1"/>
</dbReference>
<dbReference type="InterPro" id="IPR014710">
    <property type="entry name" value="RmlC-like_jellyroll"/>
</dbReference>
<keyword evidence="1" id="KW-0805">Transcription regulation</keyword>
<evidence type="ECO:0000313" key="5">
    <source>
        <dbReference type="EMBL" id="MFC3294552.1"/>
    </source>
</evidence>
<dbReference type="SMART" id="SM00419">
    <property type="entry name" value="HTH_CRP"/>
    <property type="match status" value="1"/>
</dbReference>
<dbReference type="InterPro" id="IPR018490">
    <property type="entry name" value="cNMP-bd_dom_sf"/>
</dbReference>
<dbReference type="InterPro" id="IPR000595">
    <property type="entry name" value="cNMP-bd_dom"/>
</dbReference>
<sequence length="256" mass="29050">MSPSDSCFIRQLSHFAPLSDKDKHLLKTLENNPIEVDAGTTLWETGDPAGRFGVLSQGWAYSCRYMEDGTRQILDIHIPGDVIGLGEYACHHRLNTVVMLTRGEICYFPHKHLQQVFEESSTLTSLFFTIAGQHQALITERLINMARRNAQQKLAHFLYETQQRMQRIGSYNENRIELPLSQQLLADLLGISTVHISRTFAVFREQGLVFRHRRWVEIPDVHALACVAEFDGKYLDGGLAQSNEPLRQSTASRPTG</sequence>
<dbReference type="Gene3D" id="1.10.10.10">
    <property type="entry name" value="Winged helix-like DNA-binding domain superfamily/Winged helix DNA-binding domain"/>
    <property type="match status" value="1"/>
</dbReference>
<dbReference type="InterPro" id="IPR036390">
    <property type="entry name" value="WH_DNA-bd_sf"/>
</dbReference>
<keyword evidence="6" id="KW-1185">Reference proteome</keyword>
<dbReference type="SUPFAM" id="SSF46785">
    <property type="entry name" value="Winged helix' DNA-binding domain"/>
    <property type="match status" value="1"/>
</dbReference>
<dbReference type="EMBL" id="JBHRUH010000050">
    <property type="protein sequence ID" value="MFC3294552.1"/>
    <property type="molecule type" value="Genomic_DNA"/>
</dbReference>
<dbReference type="PANTHER" id="PTHR24567">
    <property type="entry name" value="CRP FAMILY TRANSCRIPTIONAL REGULATORY PROTEIN"/>
    <property type="match status" value="1"/>
</dbReference>
<dbReference type="Pfam" id="PF13545">
    <property type="entry name" value="HTH_Crp_2"/>
    <property type="match status" value="1"/>
</dbReference>
<dbReference type="Pfam" id="PF00027">
    <property type="entry name" value="cNMP_binding"/>
    <property type="match status" value="1"/>
</dbReference>
<protein>
    <submittedName>
        <fullName evidence="5">Crp/Fnr family transcriptional regulator</fullName>
    </submittedName>
</protein>
<evidence type="ECO:0000259" key="4">
    <source>
        <dbReference type="PROSITE" id="PS51063"/>
    </source>
</evidence>
<dbReference type="Proteomes" id="UP001595640">
    <property type="component" value="Unassembled WGS sequence"/>
</dbReference>
<dbReference type="PANTHER" id="PTHR24567:SF68">
    <property type="entry name" value="DNA-BINDING TRANSCRIPTIONAL DUAL REGULATOR CRP"/>
    <property type="match status" value="1"/>
</dbReference>
<keyword evidence="2" id="KW-0238">DNA-binding</keyword>
<dbReference type="Gene3D" id="2.60.120.10">
    <property type="entry name" value="Jelly Rolls"/>
    <property type="match status" value="1"/>
</dbReference>
<evidence type="ECO:0000256" key="1">
    <source>
        <dbReference type="ARBA" id="ARBA00023015"/>
    </source>
</evidence>
<comment type="caution">
    <text evidence="5">The sequence shown here is derived from an EMBL/GenBank/DDBJ whole genome shotgun (WGS) entry which is preliminary data.</text>
</comment>
<dbReference type="InterPro" id="IPR050397">
    <property type="entry name" value="Env_Response_Regulators"/>
</dbReference>
<evidence type="ECO:0000313" key="6">
    <source>
        <dbReference type="Proteomes" id="UP001595640"/>
    </source>
</evidence>
<gene>
    <name evidence="5" type="ORF">ACFOEI_21220</name>
</gene>
<feature type="domain" description="HTH crp-type" evidence="4">
    <location>
        <begin position="148"/>
        <end position="222"/>
    </location>
</feature>
<evidence type="ECO:0000256" key="2">
    <source>
        <dbReference type="ARBA" id="ARBA00023125"/>
    </source>
</evidence>
<evidence type="ECO:0000256" key="3">
    <source>
        <dbReference type="ARBA" id="ARBA00023163"/>
    </source>
</evidence>
<reference evidence="6" key="1">
    <citation type="journal article" date="2019" name="Int. J. Syst. Evol. Microbiol.">
        <title>The Global Catalogue of Microorganisms (GCM) 10K type strain sequencing project: providing services to taxonomists for standard genome sequencing and annotation.</title>
        <authorList>
            <consortium name="The Broad Institute Genomics Platform"/>
            <consortium name="The Broad Institute Genome Sequencing Center for Infectious Disease"/>
            <person name="Wu L."/>
            <person name="Ma J."/>
        </authorList>
    </citation>
    <scope>NUCLEOTIDE SEQUENCE [LARGE SCALE GENOMIC DNA]</scope>
    <source>
        <strain evidence="6">KCTC 12847</strain>
    </source>
</reference>